<evidence type="ECO:0000256" key="12">
    <source>
        <dbReference type="RuleBase" id="RU364031"/>
    </source>
</evidence>
<comment type="subcellular location">
    <subcellularLocation>
        <location evidence="1 12">Mitochondrion inner membrane</location>
        <topology evidence="1 12">Multi-pass membrane protein</topology>
    </subcellularLocation>
</comment>
<evidence type="ECO:0000256" key="7">
    <source>
        <dbReference type="ARBA" id="ARBA00022989"/>
    </source>
</evidence>
<dbReference type="GO" id="GO:0006121">
    <property type="term" value="P:mitochondrial electron transport, succinate to ubiquinone"/>
    <property type="evidence" value="ECO:0007669"/>
    <property type="project" value="TreeGrafter"/>
</dbReference>
<dbReference type="GO" id="GO:0005743">
    <property type="term" value="C:mitochondrial inner membrane"/>
    <property type="evidence" value="ECO:0007669"/>
    <property type="project" value="UniProtKB-SubCell"/>
</dbReference>
<evidence type="ECO:0000256" key="10">
    <source>
        <dbReference type="PIRSR" id="PIRSR607992-1"/>
    </source>
</evidence>
<evidence type="ECO:0000256" key="5">
    <source>
        <dbReference type="ARBA" id="ARBA00022792"/>
    </source>
</evidence>
<keyword evidence="11 12" id="KW-0479">Metal-binding</keyword>
<keyword evidence="6 12" id="KW-0809">Transit peptide</keyword>
<dbReference type="InterPro" id="IPR034804">
    <property type="entry name" value="SQR/QFR_C/D"/>
</dbReference>
<gene>
    <name evidence="13" type="ORF">SFRICE_013331</name>
</gene>
<evidence type="ECO:0000256" key="11">
    <source>
        <dbReference type="PIRSR" id="PIRSR607992-2"/>
    </source>
</evidence>
<dbReference type="Pfam" id="PF05328">
    <property type="entry name" value="CybS"/>
    <property type="match status" value="2"/>
</dbReference>
<feature type="binding site" description="axial binding residue" evidence="11">
    <location>
        <position position="119"/>
    </location>
    <ligand>
        <name>heme b</name>
        <dbReference type="ChEBI" id="CHEBI:60344"/>
        <note>ligand shared with SDHC</note>
    </ligand>
    <ligandPart>
        <name>Fe</name>
        <dbReference type="ChEBI" id="CHEBI:18248"/>
    </ligandPart>
</feature>
<dbReference type="GO" id="GO:0048039">
    <property type="term" value="F:ubiquinone binding"/>
    <property type="evidence" value="ECO:0007669"/>
    <property type="project" value="TreeGrafter"/>
</dbReference>
<evidence type="ECO:0000256" key="2">
    <source>
        <dbReference type="ARBA" id="ARBA00007294"/>
    </source>
</evidence>
<evidence type="ECO:0000256" key="1">
    <source>
        <dbReference type="ARBA" id="ARBA00004448"/>
    </source>
</evidence>
<dbReference type="PANTHER" id="PTHR13337:SF2">
    <property type="entry name" value="SUCCINATE DEHYDROGENASE [UBIQUINONE] CYTOCHROME B SMALL SUBUNIT, MITOCHONDRIAL"/>
    <property type="match status" value="1"/>
</dbReference>
<comment type="function">
    <text evidence="12">Membrane-anchoring subunit of succinate dehydrogenase (SDH) that is involved in complex II of the mitochondrial electron transport chain and is responsible for transferring electrons from succinate to ubiquinone (coenzyme Q).</text>
</comment>
<evidence type="ECO:0000256" key="8">
    <source>
        <dbReference type="ARBA" id="ARBA00023128"/>
    </source>
</evidence>
<dbReference type="GO" id="GO:0020037">
    <property type="term" value="F:heme binding"/>
    <property type="evidence" value="ECO:0007669"/>
    <property type="project" value="TreeGrafter"/>
</dbReference>
<keyword evidence="9 12" id="KW-0472">Membrane</keyword>
<accession>A0A2H1WL42</accession>
<keyword evidence="11" id="KW-0408">Iron</keyword>
<feature type="binding site" evidence="10">
    <location>
        <position position="131"/>
    </location>
    <ligand>
        <name>a ubiquinone</name>
        <dbReference type="ChEBI" id="CHEBI:16389"/>
        <note>ligand shared with IP/SDHB</note>
    </ligand>
</feature>
<protein>
    <recommendedName>
        <fullName evidence="12">Succinate dehydrogenase [ubiquinone] cytochrome b small subunit</fullName>
    </recommendedName>
</protein>
<dbReference type="InterPro" id="IPR007992">
    <property type="entry name" value="CybS"/>
</dbReference>
<dbReference type="AlphaFoldDB" id="A0A2H1WL42"/>
<sequence>MALSTLLRTPVLAGRVFTQQVLKYGSLSCLQRPLVSMVPSMAPVSQHAFKEVTHTPIINSVRSFRTSPVRLSDDKPHDHSKLWVIEKTVAALMIPMLPLGLMIPNKIFDSVIAILICAHSFWGLEAMVVEYVRVLLFGSFLPKVAMAVVYCISATMLGGLFYLNFNDIGLCRAFWRIWRNMQKPKQTKKRRRGLEAIAIDYVRASVVGPILPKIALGLVYLISIAMLGGLFYIIGHDDGLANTVKQIWAIKSDRQKS</sequence>
<organism evidence="13">
    <name type="scientific">Spodoptera frugiperda</name>
    <name type="common">Fall armyworm</name>
    <dbReference type="NCBI Taxonomy" id="7108"/>
    <lineage>
        <taxon>Eukaryota</taxon>
        <taxon>Metazoa</taxon>
        <taxon>Ecdysozoa</taxon>
        <taxon>Arthropoda</taxon>
        <taxon>Hexapoda</taxon>
        <taxon>Insecta</taxon>
        <taxon>Pterygota</taxon>
        <taxon>Neoptera</taxon>
        <taxon>Endopterygota</taxon>
        <taxon>Lepidoptera</taxon>
        <taxon>Glossata</taxon>
        <taxon>Ditrysia</taxon>
        <taxon>Noctuoidea</taxon>
        <taxon>Noctuidae</taxon>
        <taxon>Amphipyrinae</taxon>
        <taxon>Spodoptera</taxon>
    </lineage>
</organism>
<dbReference type="GO" id="GO:0006099">
    <property type="term" value="P:tricarboxylic acid cycle"/>
    <property type="evidence" value="ECO:0007669"/>
    <property type="project" value="UniProtKB-KW"/>
</dbReference>
<proteinExistence type="inferred from homology"/>
<keyword evidence="4 12" id="KW-0812">Transmembrane</keyword>
<name>A0A2H1WL42_SPOFR</name>
<feature type="transmembrane region" description="Helical" evidence="12">
    <location>
        <begin position="214"/>
        <end position="235"/>
    </location>
</feature>
<keyword evidence="8 12" id="KW-0496">Mitochondrion</keyword>
<dbReference type="EMBL" id="ODYU01009335">
    <property type="protein sequence ID" value="SOQ53686.1"/>
    <property type="molecule type" value="Genomic_DNA"/>
</dbReference>
<keyword evidence="5 12" id="KW-0999">Mitochondrion inner membrane</keyword>
<keyword evidence="3 12" id="KW-0813">Transport</keyword>
<evidence type="ECO:0000256" key="4">
    <source>
        <dbReference type="ARBA" id="ARBA00022692"/>
    </source>
</evidence>
<evidence type="ECO:0000313" key="13">
    <source>
        <dbReference type="EMBL" id="SOQ53686.1"/>
    </source>
</evidence>
<evidence type="ECO:0000256" key="6">
    <source>
        <dbReference type="ARBA" id="ARBA00022946"/>
    </source>
</evidence>
<keyword evidence="12" id="KW-0249">Electron transport</keyword>
<feature type="transmembrane region" description="Helical" evidence="12">
    <location>
        <begin position="110"/>
        <end position="132"/>
    </location>
</feature>
<evidence type="ECO:0000256" key="9">
    <source>
        <dbReference type="ARBA" id="ARBA00023136"/>
    </source>
</evidence>
<comment type="similarity">
    <text evidence="2 12">Belongs to the CybS family.</text>
</comment>
<dbReference type="PANTHER" id="PTHR13337">
    <property type="entry name" value="SUCCINATE DEHYDROGENASE"/>
    <property type="match status" value="1"/>
</dbReference>
<reference evidence="13" key="1">
    <citation type="submission" date="2016-07" db="EMBL/GenBank/DDBJ databases">
        <authorList>
            <person name="Bretaudeau A."/>
        </authorList>
    </citation>
    <scope>NUCLEOTIDE SEQUENCE</scope>
    <source>
        <strain evidence="13">Rice</strain>
        <tissue evidence="13">Whole body</tissue>
    </source>
</reference>
<dbReference type="Gene3D" id="1.20.1300.10">
    <property type="entry name" value="Fumarate reductase/succinate dehydrogenase, transmembrane subunit"/>
    <property type="match status" value="2"/>
</dbReference>
<evidence type="ECO:0000256" key="3">
    <source>
        <dbReference type="ARBA" id="ARBA00022448"/>
    </source>
</evidence>
<dbReference type="GO" id="GO:0046872">
    <property type="term" value="F:metal ion binding"/>
    <property type="evidence" value="ECO:0007669"/>
    <property type="project" value="UniProtKB-KW"/>
</dbReference>
<keyword evidence="12" id="KW-0349">Heme</keyword>
<feature type="transmembrane region" description="Helical" evidence="12">
    <location>
        <begin position="144"/>
        <end position="165"/>
    </location>
</feature>
<keyword evidence="12" id="KW-0816">Tricarboxylic acid cycle</keyword>
<keyword evidence="7 12" id="KW-1133">Transmembrane helix</keyword>